<dbReference type="Proteomes" id="UP000772434">
    <property type="component" value="Unassembled WGS sequence"/>
</dbReference>
<dbReference type="AlphaFoldDB" id="A0A9P5QBC9"/>
<keyword evidence="1" id="KW-0732">Signal</keyword>
<feature type="signal peptide" evidence="1">
    <location>
        <begin position="1"/>
        <end position="18"/>
    </location>
</feature>
<proteinExistence type="predicted"/>
<dbReference type="OrthoDB" id="3255642at2759"/>
<gene>
    <name evidence="2" type="ORF">BDP27DRAFT_1356597</name>
</gene>
<dbReference type="EMBL" id="JADNRY010000001">
    <property type="protein sequence ID" value="KAF9078819.1"/>
    <property type="molecule type" value="Genomic_DNA"/>
</dbReference>
<evidence type="ECO:0000313" key="3">
    <source>
        <dbReference type="Proteomes" id="UP000772434"/>
    </source>
</evidence>
<evidence type="ECO:0000256" key="1">
    <source>
        <dbReference type="SAM" id="SignalP"/>
    </source>
</evidence>
<organism evidence="2 3">
    <name type="scientific">Rhodocollybia butyracea</name>
    <dbReference type="NCBI Taxonomy" id="206335"/>
    <lineage>
        <taxon>Eukaryota</taxon>
        <taxon>Fungi</taxon>
        <taxon>Dikarya</taxon>
        <taxon>Basidiomycota</taxon>
        <taxon>Agaricomycotina</taxon>
        <taxon>Agaricomycetes</taxon>
        <taxon>Agaricomycetidae</taxon>
        <taxon>Agaricales</taxon>
        <taxon>Marasmiineae</taxon>
        <taxon>Omphalotaceae</taxon>
        <taxon>Rhodocollybia</taxon>
    </lineage>
</organism>
<name>A0A9P5QBC9_9AGAR</name>
<accession>A0A9P5QBC9</accession>
<keyword evidence="3" id="KW-1185">Reference proteome</keyword>
<protein>
    <submittedName>
        <fullName evidence="2">Uncharacterized protein</fullName>
    </submittedName>
</protein>
<sequence>MLFFASLALFALFPVLFACEGECIVKVTNKVIDKYREPTAMLLDRTERSLATRFQLDASANCTSFLQVGYSKRAYEALEYALFPCFFHGKCQRPSPNGTLADPPGCPNPDCPVVCGTPGSMVHFYSNFTSIAFRTQQEIFSNLTLQNSDAFKDVATCVRDAMTKNCDRTPRTASPSTRSLSRLFSARFPLDMRSSRPNCDENSDATIKYLYDTLHHNLVESWPDICDAGHDLQRCKWEKEIKKFILQFP</sequence>
<evidence type="ECO:0000313" key="2">
    <source>
        <dbReference type="EMBL" id="KAF9078819.1"/>
    </source>
</evidence>
<comment type="caution">
    <text evidence="2">The sequence shown here is derived from an EMBL/GenBank/DDBJ whole genome shotgun (WGS) entry which is preliminary data.</text>
</comment>
<feature type="chain" id="PRO_5040297938" evidence="1">
    <location>
        <begin position="19"/>
        <end position="249"/>
    </location>
</feature>
<reference evidence="2" key="1">
    <citation type="submission" date="2020-11" db="EMBL/GenBank/DDBJ databases">
        <authorList>
            <consortium name="DOE Joint Genome Institute"/>
            <person name="Ahrendt S."/>
            <person name="Riley R."/>
            <person name="Andreopoulos W."/>
            <person name="Labutti K."/>
            <person name="Pangilinan J."/>
            <person name="Ruiz-Duenas F.J."/>
            <person name="Barrasa J.M."/>
            <person name="Sanchez-Garcia M."/>
            <person name="Camarero S."/>
            <person name="Miyauchi S."/>
            <person name="Serrano A."/>
            <person name="Linde D."/>
            <person name="Babiker R."/>
            <person name="Drula E."/>
            <person name="Ayuso-Fernandez I."/>
            <person name="Pacheco R."/>
            <person name="Padilla G."/>
            <person name="Ferreira P."/>
            <person name="Barriuso J."/>
            <person name="Kellner H."/>
            <person name="Castanera R."/>
            <person name="Alfaro M."/>
            <person name="Ramirez L."/>
            <person name="Pisabarro A.G."/>
            <person name="Kuo A."/>
            <person name="Tritt A."/>
            <person name="Lipzen A."/>
            <person name="He G."/>
            <person name="Yan M."/>
            <person name="Ng V."/>
            <person name="Cullen D."/>
            <person name="Martin F."/>
            <person name="Rosso M.-N."/>
            <person name="Henrissat B."/>
            <person name="Hibbett D."/>
            <person name="Martinez A.T."/>
            <person name="Grigoriev I.V."/>
        </authorList>
    </citation>
    <scope>NUCLEOTIDE SEQUENCE</scope>
    <source>
        <strain evidence="2">AH 40177</strain>
    </source>
</reference>